<evidence type="ECO:0000256" key="1">
    <source>
        <dbReference type="SAM" id="MobiDB-lite"/>
    </source>
</evidence>
<feature type="region of interest" description="Disordered" evidence="1">
    <location>
        <begin position="43"/>
        <end position="75"/>
    </location>
</feature>
<dbReference type="AlphaFoldDB" id="A0A0K2UH11"/>
<feature type="compositionally biased region" description="Polar residues" evidence="1">
    <location>
        <begin position="44"/>
        <end position="53"/>
    </location>
</feature>
<accession>A0A0K2UH11</accession>
<organism evidence="2">
    <name type="scientific">Lepeophtheirus salmonis</name>
    <name type="common">Salmon louse</name>
    <name type="synonym">Caligus salmonis</name>
    <dbReference type="NCBI Taxonomy" id="72036"/>
    <lineage>
        <taxon>Eukaryota</taxon>
        <taxon>Metazoa</taxon>
        <taxon>Ecdysozoa</taxon>
        <taxon>Arthropoda</taxon>
        <taxon>Crustacea</taxon>
        <taxon>Multicrustacea</taxon>
        <taxon>Hexanauplia</taxon>
        <taxon>Copepoda</taxon>
        <taxon>Siphonostomatoida</taxon>
        <taxon>Caligidae</taxon>
        <taxon>Lepeophtheirus</taxon>
    </lineage>
</organism>
<name>A0A0K2UH11_LEPSM</name>
<feature type="non-terminal residue" evidence="2">
    <location>
        <position position="1"/>
    </location>
</feature>
<feature type="compositionally biased region" description="Polar residues" evidence="1">
    <location>
        <begin position="64"/>
        <end position="74"/>
    </location>
</feature>
<evidence type="ECO:0000313" key="2">
    <source>
        <dbReference type="EMBL" id="CDW37539.1"/>
    </source>
</evidence>
<reference evidence="2" key="1">
    <citation type="submission" date="2014-05" db="EMBL/GenBank/DDBJ databases">
        <authorList>
            <person name="Chronopoulou M."/>
        </authorList>
    </citation>
    <scope>NUCLEOTIDE SEQUENCE</scope>
    <source>
        <tissue evidence="2">Whole organism</tissue>
    </source>
</reference>
<sequence>YQVKIDHKKQKTWNFAVKKTSSTPSSSPVTAFSCSDDPALVEASLSQPRSEYSVSAEEKVAPDTENNSDSSSYHSGRISPVIRLPNLDIGHIFSPSCILYSFSE</sequence>
<protein>
    <submittedName>
        <fullName evidence="2">Uncharacterized protein</fullName>
    </submittedName>
</protein>
<proteinExistence type="predicted"/>
<dbReference type="EMBL" id="HACA01020178">
    <property type="protein sequence ID" value="CDW37539.1"/>
    <property type="molecule type" value="Transcribed_RNA"/>
</dbReference>